<dbReference type="EMBL" id="KZ819606">
    <property type="protein sequence ID" value="PWN32387.1"/>
    <property type="molecule type" value="Genomic_DNA"/>
</dbReference>
<gene>
    <name evidence="5" type="ORF">FA14DRAFT_162517</name>
</gene>
<feature type="domain" description="Hikeshi-like C-terminal" evidence="4">
    <location>
        <begin position="123"/>
        <end position="172"/>
    </location>
</feature>
<dbReference type="GO" id="GO:0061608">
    <property type="term" value="F:nuclear import signal receptor activity"/>
    <property type="evidence" value="ECO:0007669"/>
    <property type="project" value="TreeGrafter"/>
</dbReference>
<feature type="region of interest" description="Disordered" evidence="2">
    <location>
        <begin position="81"/>
        <end position="101"/>
    </location>
</feature>
<evidence type="ECO:0000256" key="1">
    <source>
        <dbReference type="ARBA" id="ARBA00006623"/>
    </source>
</evidence>
<dbReference type="RefSeq" id="XP_025352689.1">
    <property type="nucleotide sequence ID" value="XM_025499647.1"/>
</dbReference>
<dbReference type="Pfam" id="PF21057">
    <property type="entry name" value="Hikeshi-like_C"/>
    <property type="match status" value="1"/>
</dbReference>
<reference evidence="5 6" key="1">
    <citation type="journal article" date="2018" name="Mol. Biol. Evol.">
        <title>Broad Genomic Sampling Reveals a Smut Pathogenic Ancestry of the Fungal Clade Ustilaginomycotina.</title>
        <authorList>
            <person name="Kijpornyongpan T."/>
            <person name="Mondo S.J."/>
            <person name="Barry K."/>
            <person name="Sandor L."/>
            <person name="Lee J."/>
            <person name="Lipzen A."/>
            <person name="Pangilinan J."/>
            <person name="LaButti K."/>
            <person name="Hainaut M."/>
            <person name="Henrissat B."/>
            <person name="Grigoriev I.V."/>
            <person name="Spatafora J.W."/>
            <person name="Aime M.C."/>
        </authorList>
    </citation>
    <scope>NUCLEOTIDE SEQUENCE [LARGE SCALE GENOMIC DNA]</scope>
    <source>
        <strain evidence="5 6">MCA 3882</strain>
    </source>
</reference>
<dbReference type="GO" id="GO:0005829">
    <property type="term" value="C:cytosol"/>
    <property type="evidence" value="ECO:0007669"/>
    <property type="project" value="TreeGrafter"/>
</dbReference>
<protein>
    <submittedName>
        <fullName evidence="5">Uncharacterized protein</fullName>
    </submittedName>
</protein>
<evidence type="ECO:0000259" key="4">
    <source>
        <dbReference type="Pfam" id="PF21057"/>
    </source>
</evidence>
<dbReference type="GeneID" id="37021428"/>
<dbReference type="AlphaFoldDB" id="A0A316V4B5"/>
<evidence type="ECO:0000313" key="6">
    <source>
        <dbReference type="Proteomes" id="UP000245771"/>
    </source>
</evidence>
<dbReference type="PANTHER" id="PTHR12925">
    <property type="entry name" value="HIKESHI FAMILY MEMBER"/>
    <property type="match status" value="1"/>
</dbReference>
<evidence type="ECO:0000256" key="2">
    <source>
        <dbReference type="SAM" id="MobiDB-lite"/>
    </source>
</evidence>
<dbReference type="GO" id="GO:0006606">
    <property type="term" value="P:protein import into nucleus"/>
    <property type="evidence" value="ECO:0007669"/>
    <property type="project" value="TreeGrafter"/>
</dbReference>
<dbReference type="InterPro" id="IPR008493">
    <property type="entry name" value="Hikeshi-like_N"/>
</dbReference>
<name>A0A316V4B5_9BASI</name>
<comment type="similarity">
    <text evidence="1">Belongs to the OPI10 family.</text>
</comment>
<sequence length="177" mass="18767">MTGQQAFPPGFSATVHLNWKVNGEDKWIMLGCLKNEKPSAIYRLKGLTQQSGGAAMPNTAAIGISIESNADVDAQMANKNRTGSSAAADMDGMQTETSDSAGGGGALVKFGQIDEATQTQLALAMAPKIASNIFSYLSSFAPDSAPQTVPLLKRWLEQFERKLRAQGIGFLARAEAE</sequence>
<feature type="domain" description="Hikeshi-like N-terminal" evidence="3">
    <location>
        <begin position="1"/>
        <end position="80"/>
    </location>
</feature>
<proteinExistence type="inferred from homology"/>
<dbReference type="OrthoDB" id="10248398at2759"/>
<dbReference type="Proteomes" id="UP000245771">
    <property type="component" value="Unassembled WGS sequence"/>
</dbReference>
<dbReference type="Pfam" id="PF05603">
    <property type="entry name" value="Hikeshi-like_N"/>
    <property type="match status" value="1"/>
</dbReference>
<keyword evidence="6" id="KW-1185">Reference proteome</keyword>
<dbReference type="GO" id="GO:0005634">
    <property type="term" value="C:nucleus"/>
    <property type="evidence" value="ECO:0007669"/>
    <property type="project" value="TreeGrafter"/>
</dbReference>
<dbReference type="PANTHER" id="PTHR12925:SF0">
    <property type="entry name" value="PROTEIN HIKESHI"/>
    <property type="match status" value="1"/>
</dbReference>
<evidence type="ECO:0000313" key="5">
    <source>
        <dbReference type="EMBL" id="PWN32387.1"/>
    </source>
</evidence>
<dbReference type="InParanoid" id="A0A316V4B5"/>
<dbReference type="STRING" id="1280837.A0A316V4B5"/>
<dbReference type="InterPro" id="IPR048364">
    <property type="entry name" value="Hikeshi-like_C"/>
</dbReference>
<accession>A0A316V4B5</accession>
<organism evidence="5 6">
    <name type="scientific">Meira miltonrushii</name>
    <dbReference type="NCBI Taxonomy" id="1280837"/>
    <lineage>
        <taxon>Eukaryota</taxon>
        <taxon>Fungi</taxon>
        <taxon>Dikarya</taxon>
        <taxon>Basidiomycota</taxon>
        <taxon>Ustilaginomycotina</taxon>
        <taxon>Exobasidiomycetes</taxon>
        <taxon>Exobasidiales</taxon>
        <taxon>Brachybasidiaceae</taxon>
        <taxon>Meira</taxon>
    </lineage>
</organism>
<dbReference type="FunCoup" id="A0A316V4B5">
    <property type="interactions" value="330"/>
</dbReference>
<evidence type="ECO:0000259" key="3">
    <source>
        <dbReference type="Pfam" id="PF05603"/>
    </source>
</evidence>
<dbReference type="InterPro" id="IPR031318">
    <property type="entry name" value="OPI10"/>
</dbReference>